<evidence type="ECO:0000259" key="9">
    <source>
        <dbReference type="PROSITE" id="PS51864"/>
    </source>
</evidence>
<feature type="binding site" evidence="6">
    <location>
        <position position="367"/>
    </location>
    <ligand>
        <name>Zn(2+)</name>
        <dbReference type="ChEBI" id="CHEBI:29105"/>
        <note>catalytic</note>
    </ligand>
</feature>
<evidence type="ECO:0000256" key="5">
    <source>
        <dbReference type="ARBA" id="ARBA00023049"/>
    </source>
</evidence>
<dbReference type="Pfam" id="PF01400">
    <property type="entry name" value="Astacin"/>
    <property type="match status" value="1"/>
</dbReference>
<dbReference type="GO" id="GO:0004222">
    <property type="term" value="F:metalloendopeptidase activity"/>
    <property type="evidence" value="ECO:0007669"/>
    <property type="project" value="UniProtKB-UniRule"/>
</dbReference>
<dbReference type="EC" id="3.4.24.-" evidence="7"/>
<keyword evidence="4 6" id="KW-0862">Zinc</keyword>
<name>A0A1D2N2W1_ORCCI</name>
<sequence length="475" mass="53895">MLVTNILTIFSVGLMTRVATQQPNQQHSFGVSPGSSFFYNNGVQNLNPQSQSSRINETLGSFIPPQLQLTGSHLSQANQHKKKFYQKGRLIRKHRDQRGRQGSNCLGVCTYIPDRDLCPTYLARETEPDDYDDDYDYSDESSGRRRRRRSIKGSNKNRTSPVRNTDLGFESSSSQAPSLHLVFPPLTMFAVSKGAIQSSNVTKKEKRKQTRAKPTRGKRPRPASSAARLRPPALEQEIIIRWDRVVERGPFIGGDIVVPDGVLLRPPNLRFTSRWPKGRVPYTIDQTLNDCRLDTIYDAMDEIEDLTCIRFVERNRERDYLSIRRAELGCASYVGMIGGTQQLNLSTGCFSKFTVTHELIHAIGMDHEQSRRDRSKFIEVDYDNVKRGKRSQFEVNPSHGGSGFPYDIRSIMHYSAFLFARDNCEPTIYPVDSDLDVCDLGIGNGKGGMTKCDAAKINKLYKCGRRYPKRCRVSF</sequence>
<dbReference type="GO" id="GO:0008270">
    <property type="term" value="F:zinc ion binding"/>
    <property type="evidence" value="ECO:0007669"/>
    <property type="project" value="UniProtKB-UniRule"/>
</dbReference>
<evidence type="ECO:0000256" key="2">
    <source>
        <dbReference type="ARBA" id="ARBA00022723"/>
    </source>
</evidence>
<organism evidence="10 11">
    <name type="scientific">Orchesella cincta</name>
    <name type="common">Springtail</name>
    <name type="synonym">Podura cincta</name>
    <dbReference type="NCBI Taxonomy" id="48709"/>
    <lineage>
        <taxon>Eukaryota</taxon>
        <taxon>Metazoa</taxon>
        <taxon>Ecdysozoa</taxon>
        <taxon>Arthropoda</taxon>
        <taxon>Hexapoda</taxon>
        <taxon>Collembola</taxon>
        <taxon>Entomobryomorpha</taxon>
        <taxon>Entomobryoidea</taxon>
        <taxon>Orchesellidae</taxon>
        <taxon>Orchesellinae</taxon>
        <taxon>Orchesella</taxon>
    </lineage>
</organism>
<dbReference type="InterPro" id="IPR034035">
    <property type="entry name" value="Astacin-like_dom"/>
</dbReference>
<dbReference type="CDD" id="cd04280">
    <property type="entry name" value="ZnMc_astacin_like"/>
    <property type="match status" value="1"/>
</dbReference>
<dbReference type="PROSITE" id="PS51864">
    <property type="entry name" value="ASTACIN"/>
    <property type="match status" value="1"/>
</dbReference>
<keyword evidence="2 6" id="KW-0479">Metal-binding</keyword>
<feature type="binding site" evidence="6">
    <location>
        <position position="361"/>
    </location>
    <ligand>
        <name>Zn(2+)</name>
        <dbReference type="ChEBI" id="CHEBI:29105"/>
        <note>catalytic</note>
    </ligand>
</feature>
<dbReference type="GO" id="GO:0006508">
    <property type="term" value="P:proteolysis"/>
    <property type="evidence" value="ECO:0007669"/>
    <property type="project" value="UniProtKB-KW"/>
</dbReference>
<feature type="signal peptide" evidence="7">
    <location>
        <begin position="1"/>
        <end position="21"/>
    </location>
</feature>
<evidence type="ECO:0000256" key="1">
    <source>
        <dbReference type="ARBA" id="ARBA00022670"/>
    </source>
</evidence>
<gene>
    <name evidence="10" type="ORF">Ocin01_07087</name>
</gene>
<dbReference type="EMBL" id="LJIJ01000269">
    <property type="protein sequence ID" value="ODM99608.1"/>
    <property type="molecule type" value="Genomic_DNA"/>
</dbReference>
<dbReference type="AlphaFoldDB" id="A0A1D2N2W1"/>
<feature type="domain" description="Peptidase M12A" evidence="9">
    <location>
        <begin position="262"/>
        <end position="464"/>
    </location>
</feature>
<accession>A0A1D2N2W1</accession>
<keyword evidence="11" id="KW-1185">Reference proteome</keyword>
<protein>
    <recommendedName>
        <fullName evidence="7">Metalloendopeptidase</fullName>
        <ecNumber evidence="7">3.4.24.-</ecNumber>
    </recommendedName>
</protein>
<feature type="binding site" evidence="6">
    <location>
        <position position="357"/>
    </location>
    <ligand>
        <name>Zn(2+)</name>
        <dbReference type="ChEBI" id="CHEBI:29105"/>
        <note>catalytic</note>
    </ligand>
</feature>
<reference evidence="10 11" key="1">
    <citation type="journal article" date="2016" name="Genome Biol. Evol.">
        <title>Gene Family Evolution Reflects Adaptation to Soil Environmental Stressors in the Genome of the Collembolan Orchesella cincta.</title>
        <authorList>
            <person name="Faddeeva-Vakhrusheva A."/>
            <person name="Derks M.F."/>
            <person name="Anvar S.Y."/>
            <person name="Agamennone V."/>
            <person name="Suring W."/>
            <person name="Smit S."/>
            <person name="van Straalen N.M."/>
            <person name="Roelofs D."/>
        </authorList>
    </citation>
    <scope>NUCLEOTIDE SEQUENCE [LARGE SCALE GENOMIC DNA]</scope>
    <source>
        <tissue evidence="10">Mixed pool</tissue>
    </source>
</reference>
<dbReference type="SUPFAM" id="SSF55486">
    <property type="entry name" value="Metalloproteases ('zincins'), catalytic domain"/>
    <property type="match status" value="1"/>
</dbReference>
<dbReference type="OrthoDB" id="291007at2759"/>
<feature type="disulfide bond" evidence="6">
    <location>
        <begin position="308"/>
        <end position="463"/>
    </location>
</feature>
<proteinExistence type="predicted"/>
<keyword evidence="7" id="KW-0732">Signal</keyword>
<evidence type="ECO:0000256" key="6">
    <source>
        <dbReference type="PROSITE-ProRule" id="PRU01211"/>
    </source>
</evidence>
<evidence type="ECO:0000256" key="7">
    <source>
        <dbReference type="RuleBase" id="RU361183"/>
    </source>
</evidence>
<evidence type="ECO:0000313" key="10">
    <source>
        <dbReference type="EMBL" id="ODM99608.1"/>
    </source>
</evidence>
<dbReference type="Proteomes" id="UP000094527">
    <property type="component" value="Unassembled WGS sequence"/>
</dbReference>
<evidence type="ECO:0000256" key="8">
    <source>
        <dbReference type="SAM" id="MobiDB-lite"/>
    </source>
</evidence>
<feature type="region of interest" description="Disordered" evidence="8">
    <location>
        <begin position="128"/>
        <end position="174"/>
    </location>
</feature>
<feature type="region of interest" description="Disordered" evidence="8">
    <location>
        <begin position="198"/>
        <end position="229"/>
    </location>
</feature>
<dbReference type="PANTHER" id="PTHR10127:SF780">
    <property type="entry name" value="METALLOENDOPEPTIDASE"/>
    <property type="match status" value="1"/>
</dbReference>
<keyword evidence="5 6" id="KW-0482">Metalloprotease</keyword>
<dbReference type="STRING" id="48709.A0A1D2N2W1"/>
<evidence type="ECO:0000256" key="4">
    <source>
        <dbReference type="ARBA" id="ARBA00022833"/>
    </source>
</evidence>
<dbReference type="SMART" id="SM00235">
    <property type="entry name" value="ZnMc"/>
    <property type="match status" value="1"/>
</dbReference>
<evidence type="ECO:0000256" key="3">
    <source>
        <dbReference type="ARBA" id="ARBA00022801"/>
    </source>
</evidence>
<keyword evidence="6" id="KW-1015">Disulfide bond</keyword>
<feature type="compositionally biased region" description="Basic residues" evidence="8">
    <location>
        <begin position="204"/>
        <end position="221"/>
    </location>
</feature>
<feature type="compositionally biased region" description="Polar residues" evidence="8">
    <location>
        <begin position="152"/>
        <end position="163"/>
    </location>
</feature>
<dbReference type="InterPro" id="IPR024079">
    <property type="entry name" value="MetalloPept_cat_dom_sf"/>
</dbReference>
<feature type="compositionally biased region" description="Acidic residues" evidence="8">
    <location>
        <begin position="128"/>
        <end position="139"/>
    </location>
</feature>
<dbReference type="Gene3D" id="3.40.390.10">
    <property type="entry name" value="Collagenase (Catalytic Domain)"/>
    <property type="match status" value="1"/>
</dbReference>
<feature type="chain" id="PRO_5008811360" description="Metalloendopeptidase" evidence="7">
    <location>
        <begin position="22"/>
        <end position="475"/>
    </location>
</feature>
<comment type="caution">
    <text evidence="10">The sequence shown here is derived from an EMBL/GenBank/DDBJ whole genome shotgun (WGS) entry which is preliminary data.</text>
</comment>
<keyword evidence="1 6" id="KW-0645">Protease</keyword>
<keyword evidence="3 6" id="KW-0378">Hydrolase</keyword>
<comment type="cofactor">
    <cofactor evidence="6 7">
        <name>Zn(2+)</name>
        <dbReference type="ChEBI" id="CHEBI:29105"/>
    </cofactor>
    <text evidence="6 7">Binds 1 zinc ion per subunit.</text>
</comment>
<dbReference type="PANTHER" id="PTHR10127">
    <property type="entry name" value="DISCOIDIN, CUB, EGF, LAMININ , AND ZINC METALLOPROTEASE DOMAIN CONTAINING"/>
    <property type="match status" value="1"/>
</dbReference>
<dbReference type="PRINTS" id="PR00480">
    <property type="entry name" value="ASTACIN"/>
</dbReference>
<dbReference type="InterPro" id="IPR001506">
    <property type="entry name" value="Peptidase_M12A"/>
</dbReference>
<comment type="caution">
    <text evidence="6">Lacks conserved residue(s) required for the propagation of feature annotation.</text>
</comment>
<dbReference type="InterPro" id="IPR006026">
    <property type="entry name" value="Peptidase_Metallo"/>
</dbReference>
<feature type="active site" evidence="6">
    <location>
        <position position="358"/>
    </location>
</feature>
<evidence type="ECO:0000313" key="11">
    <source>
        <dbReference type="Proteomes" id="UP000094527"/>
    </source>
</evidence>